<dbReference type="EMBL" id="JBHSMQ010000002">
    <property type="protein sequence ID" value="MFC5454877.1"/>
    <property type="molecule type" value="Genomic_DNA"/>
</dbReference>
<protein>
    <submittedName>
        <fullName evidence="1">Alpha/beta hydrolase</fullName>
    </submittedName>
</protein>
<evidence type="ECO:0000313" key="2">
    <source>
        <dbReference type="Proteomes" id="UP001596052"/>
    </source>
</evidence>
<comment type="caution">
    <text evidence="1">The sequence shown here is derived from an EMBL/GenBank/DDBJ whole genome shotgun (WGS) entry which is preliminary data.</text>
</comment>
<sequence>MPKYWMISNRLFRQGQPTHEIGKVSYWTTDDDKADTIDKWTSVSAAAFETQLKQAALAFPLVSQATAAAFTAQSGQPADAMPMLSQMAAHQEQKHVGFFIHGYNNGFTDAAQRYQQLTRDIYAGPDGLGLCISFDWPSLGSILGYLPDRDHAQACAADFTDILSRLHDWLLIKQKDAQNDPADACRAKISIIAHSMGNFLLHRAMGACWKRQNQPLAVSLVNQILMVAADVDNDLFEPGCQDSADGAALANLTYRVTALYTGRDSVLGASSGLKHFGTRRLGRSGLAVRPPTDSVSGRVDNVWDVDCSTFFPAQYDSIPLIDGIPIHGAYFVYPGTVTLMKEILKGIDRSALDARGLLKGNAWPQK</sequence>
<dbReference type="InterPro" id="IPR010297">
    <property type="entry name" value="DUF900_hydrolase"/>
</dbReference>
<keyword evidence="2" id="KW-1185">Reference proteome</keyword>
<evidence type="ECO:0000313" key="1">
    <source>
        <dbReference type="EMBL" id="MFC5454877.1"/>
    </source>
</evidence>
<dbReference type="Gene3D" id="3.40.50.1820">
    <property type="entry name" value="alpha/beta hydrolase"/>
    <property type="match status" value="1"/>
</dbReference>
<reference evidence="2" key="1">
    <citation type="journal article" date="2019" name="Int. J. Syst. Evol. Microbiol.">
        <title>The Global Catalogue of Microorganisms (GCM) 10K type strain sequencing project: providing services to taxonomists for standard genome sequencing and annotation.</title>
        <authorList>
            <consortium name="The Broad Institute Genomics Platform"/>
            <consortium name="The Broad Institute Genome Sequencing Center for Infectious Disease"/>
            <person name="Wu L."/>
            <person name="Ma J."/>
        </authorList>
    </citation>
    <scope>NUCLEOTIDE SEQUENCE [LARGE SCALE GENOMIC DNA]</scope>
    <source>
        <strain evidence="2">CGMCC 4.1469</strain>
    </source>
</reference>
<name>A0ABW0KQ80_9BACT</name>
<organism evidence="1 2">
    <name type="scientific">Prosthecobacter fluviatilis</name>
    <dbReference type="NCBI Taxonomy" id="445931"/>
    <lineage>
        <taxon>Bacteria</taxon>
        <taxon>Pseudomonadati</taxon>
        <taxon>Verrucomicrobiota</taxon>
        <taxon>Verrucomicrobiia</taxon>
        <taxon>Verrucomicrobiales</taxon>
        <taxon>Verrucomicrobiaceae</taxon>
        <taxon>Prosthecobacter</taxon>
    </lineage>
</organism>
<dbReference type="RefSeq" id="WP_377165404.1">
    <property type="nucleotide sequence ID" value="NZ_JBHSMQ010000002.1"/>
</dbReference>
<keyword evidence="1" id="KW-0378">Hydrolase</keyword>
<accession>A0ABW0KQ80</accession>
<dbReference type="Proteomes" id="UP001596052">
    <property type="component" value="Unassembled WGS sequence"/>
</dbReference>
<dbReference type="InterPro" id="IPR029058">
    <property type="entry name" value="AB_hydrolase_fold"/>
</dbReference>
<dbReference type="Pfam" id="PF05990">
    <property type="entry name" value="DUF900"/>
    <property type="match status" value="1"/>
</dbReference>
<proteinExistence type="predicted"/>
<dbReference type="GO" id="GO:0016787">
    <property type="term" value="F:hydrolase activity"/>
    <property type="evidence" value="ECO:0007669"/>
    <property type="project" value="UniProtKB-KW"/>
</dbReference>
<gene>
    <name evidence="1" type="ORF">ACFQDI_08440</name>
</gene>